<evidence type="ECO:0000313" key="14">
    <source>
        <dbReference type="Proteomes" id="UP000183766"/>
    </source>
</evidence>
<evidence type="ECO:0000256" key="4">
    <source>
        <dbReference type="ARBA" id="ARBA00023136"/>
    </source>
</evidence>
<evidence type="ECO:0000313" key="13">
    <source>
        <dbReference type="EMBL" id="SFM20023.1"/>
    </source>
</evidence>
<reference evidence="17 18" key="5">
    <citation type="journal article" date="2019" name="Nat. Med.">
        <title>A library of human gut bacterial isolates paired with longitudinal multiomics data enables mechanistic microbiome research.</title>
        <authorList>
            <person name="Poyet M."/>
            <person name="Groussin M."/>
            <person name="Gibbons S.M."/>
            <person name="Avila-Pacheco J."/>
            <person name="Jiang X."/>
            <person name="Kearney S.M."/>
            <person name="Perrotta A.R."/>
            <person name="Berdy B."/>
            <person name="Zhao S."/>
            <person name="Lieberman T.D."/>
            <person name="Swanson P.K."/>
            <person name="Smith M."/>
            <person name="Roesemann S."/>
            <person name="Alexander J.E."/>
            <person name="Rich S.A."/>
            <person name="Livny J."/>
            <person name="Vlamakis H."/>
            <person name="Clish C."/>
            <person name="Bullock K."/>
            <person name="Deik A."/>
            <person name="Scott J."/>
            <person name="Pierce K.A."/>
            <person name="Xavier R.J."/>
            <person name="Alm E.J."/>
        </authorList>
    </citation>
    <scope>NUCLEOTIDE SEQUENCE [LARGE SCALE GENOMIC DNA]</scope>
    <source>
        <strain evidence="9 18">BIOML-A16</strain>
        <strain evidence="8 20">BIOML-A62</strain>
        <strain evidence="10 19">BIOML-A7</strain>
        <strain evidence="7 17">BIOML-A74</strain>
    </source>
</reference>
<evidence type="ECO:0000313" key="10">
    <source>
        <dbReference type="EMBL" id="KAB6420780.1"/>
    </source>
</evidence>
<dbReference type="SUPFAM" id="SSF103473">
    <property type="entry name" value="MFS general substrate transporter"/>
    <property type="match status" value="1"/>
</dbReference>
<name>A0A173Y582_9BACE</name>
<accession>A0A173Y582</accession>
<evidence type="ECO:0000313" key="8">
    <source>
        <dbReference type="EMBL" id="KAB6139610.1"/>
    </source>
</evidence>
<dbReference type="Proteomes" id="UP000471447">
    <property type="component" value="Unassembled WGS sequence"/>
</dbReference>
<evidence type="ECO:0000259" key="6">
    <source>
        <dbReference type="PROSITE" id="PS50850"/>
    </source>
</evidence>
<dbReference type="GO" id="GO:0015134">
    <property type="term" value="F:hexuronate transmembrane transporter activity"/>
    <property type="evidence" value="ECO:0007669"/>
    <property type="project" value="TreeGrafter"/>
</dbReference>
<evidence type="ECO:0000313" key="9">
    <source>
        <dbReference type="EMBL" id="KAB6342008.1"/>
    </source>
</evidence>
<feature type="transmembrane region" description="Helical" evidence="5">
    <location>
        <begin position="458"/>
        <end position="480"/>
    </location>
</feature>
<dbReference type="Proteomes" id="UP000487596">
    <property type="component" value="Unassembled WGS sequence"/>
</dbReference>
<protein>
    <submittedName>
        <fullName evidence="11 13">MFS transporter</fullName>
    </submittedName>
</protein>
<dbReference type="EMBL" id="WDES01000055">
    <property type="protein sequence ID" value="KAB6081841.1"/>
    <property type="molecule type" value="Genomic_DNA"/>
</dbReference>
<dbReference type="InterPro" id="IPR020846">
    <property type="entry name" value="MFS_dom"/>
</dbReference>
<feature type="transmembrane region" description="Helical" evidence="5">
    <location>
        <begin position="429"/>
        <end position="452"/>
    </location>
</feature>
<dbReference type="RefSeq" id="WP_008641350.1">
    <property type="nucleotide sequence ID" value="NZ_CP103094.1"/>
</dbReference>
<feature type="transmembrane region" description="Helical" evidence="5">
    <location>
        <begin position="398"/>
        <end position="417"/>
    </location>
</feature>
<dbReference type="Proteomes" id="UP000183766">
    <property type="component" value="Unassembled WGS sequence"/>
</dbReference>
<feature type="transmembrane region" description="Helical" evidence="5">
    <location>
        <begin position="6"/>
        <end position="23"/>
    </location>
</feature>
<dbReference type="Gene3D" id="1.20.1250.20">
    <property type="entry name" value="MFS general substrate transporter like domains"/>
    <property type="match status" value="1"/>
</dbReference>
<feature type="transmembrane region" description="Helical" evidence="5">
    <location>
        <begin position="304"/>
        <end position="326"/>
    </location>
</feature>
<organism evidence="11 15">
    <name type="scientific">Bacteroides xylanisolvens</name>
    <dbReference type="NCBI Taxonomy" id="371601"/>
    <lineage>
        <taxon>Bacteria</taxon>
        <taxon>Pseudomonadati</taxon>
        <taxon>Bacteroidota</taxon>
        <taxon>Bacteroidia</taxon>
        <taxon>Bacteroidales</taxon>
        <taxon>Bacteroidaceae</taxon>
        <taxon>Bacteroides</taxon>
    </lineage>
</organism>
<keyword evidence="17" id="KW-1185">Reference proteome</keyword>
<evidence type="ECO:0000313" key="7">
    <source>
        <dbReference type="EMBL" id="KAB6081841.1"/>
    </source>
</evidence>
<dbReference type="PROSITE" id="PS50850">
    <property type="entry name" value="MFS"/>
    <property type="match status" value="1"/>
</dbReference>
<dbReference type="AlphaFoldDB" id="A0A173Y582"/>
<keyword evidence="2 5" id="KW-0812">Transmembrane</keyword>
<evidence type="ECO:0000313" key="18">
    <source>
        <dbReference type="Proteomes" id="UP000438288"/>
    </source>
</evidence>
<dbReference type="Proteomes" id="UP000435059">
    <property type="component" value="Unassembled WGS sequence"/>
</dbReference>
<evidence type="ECO:0000256" key="3">
    <source>
        <dbReference type="ARBA" id="ARBA00022989"/>
    </source>
</evidence>
<reference evidence="15" key="2">
    <citation type="submission" date="2017-04" db="EMBL/GenBank/DDBJ databases">
        <title>Function of individual gut microbiota members based on whole genome sequencing of pure cultures obtained from chicken caecum.</title>
        <authorList>
            <person name="Medvecky M."/>
            <person name="Cejkova D."/>
            <person name="Polansky O."/>
            <person name="Karasova D."/>
            <person name="Kubasova T."/>
            <person name="Cizek A."/>
            <person name="Rychlik I."/>
        </authorList>
    </citation>
    <scope>NUCLEOTIDE SEQUENCE [LARGE SCALE GENOMIC DNA]</scope>
    <source>
        <strain evidence="15">An109</strain>
    </source>
</reference>
<evidence type="ECO:0000313" key="20">
    <source>
        <dbReference type="Proteomes" id="UP000487596"/>
    </source>
</evidence>
<gene>
    <name evidence="11" type="ORF">B5E52_17425</name>
    <name evidence="12" type="ORF">DXD03_12735</name>
    <name evidence="8" type="ORF">GA424_08950</name>
    <name evidence="7" type="ORF">GA574_23485</name>
    <name evidence="10" type="ORF">GAZ26_18320</name>
    <name evidence="9" type="ORF">GAZ43_00670</name>
    <name evidence="13" type="ORF">SAMN05216250_101131</name>
</gene>
<reference evidence="13 14" key="1">
    <citation type="submission" date="2016-10" db="EMBL/GenBank/DDBJ databases">
        <authorList>
            <person name="de Groot N.N."/>
        </authorList>
    </citation>
    <scope>NUCLEOTIDE SEQUENCE [LARGE SCALE GENOMIC DNA]</scope>
    <source>
        <strain evidence="13 14">NLAE-zl-C202</strain>
    </source>
</reference>
<reference evidence="11" key="3">
    <citation type="journal article" date="2018" name="BMC Genomics">
        <title>Whole genome sequencing and function prediction of 133 gut anaerobes isolated from chicken caecum in pure cultures.</title>
        <authorList>
            <person name="Medvecky M."/>
            <person name="Cejkova D."/>
            <person name="Polansky O."/>
            <person name="Karasova D."/>
            <person name="Kubasova T."/>
            <person name="Cizek A."/>
            <person name="Rychlik I."/>
        </authorList>
    </citation>
    <scope>NUCLEOTIDE SEQUENCE</scope>
    <source>
        <strain evidence="11">An109</strain>
    </source>
</reference>
<feature type="transmembrane region" description="Helical" evidence="5">
    <location>
        <begin position="374"/>
        <end position="392"/>
    </location>
</feature>
<evidence type="ECO:0000313" key="16">
    <source>
        <dbReference type="Proteomes" id="UP000261210"/>
    </source>
</evidence>
<dbReference type="EMBL" id="WDCG01000023">
    <property type="protein sequence ID" value="KAB6420780.1"/>
    <property type="molecule type" value="Genomic_DNA"/>
</dbReference>
<evidence type="ECO:0000256" key="5">
    <source>
        <dbReference type="SAM" id="Phobius"/>
    </source>
</evidence>
<dbReference type="Proteomes" id="UP000261210">
    <property type="component" value="Unassembled WGS sequence"/>
</dbReference>
<dbReference type="PANTHER" id="PTHR11662">
    <property type="entry name" value="SOLUTE CARRIER FAMILY 17"/>
    <property type="match status" value="1"/>
</dbReference>
<dbReference type="EMBL" id="NFLW01000038">
    <property type="protein sequence ID" value="OUQ64307.1"/>
    <property type="molecule type" value="Genomic_DNA"/>
</dbReference>
<evidence type="ECO:0000256" key="1">
    <source>
        <dbReference type="ARBA" id="ARBA00004141"/>
    </source>
</evidence>
<evidence type="ECO:0000313" key="17">
    <source>
        <dbReference type="Proteomes" id="UP000435059"/>
    </source>
</evidence>
<evidence type="ECO:0000313" key="19">
    <source>
        <dbReference type="Proteomes" id="UP000471447"/>
    </source>
</evidence>
<reference evidence="12 16" key="4">
    <citation type="submission" date="2018-08" db="EMBL/GenBank/DDBJ databases">
        <title>A genome reference for cultivated species of the human gut microbiota.</title>
        <authorList>
            <person name="Zou Y."/>
            <person name="Xue W."/>
            <person name="Luo G."/>
        </authorList>
    </citation>
    <scope>NUCLEOTIDE SEQUENCE [LARGE SCALE GENOMIC DNA]</scope>
    <source>
        <strain evidence="12 16">TF10-34</strain>
    </source>
</reference>
<proteinExistence type="predicted"/>
<keyword evidence="4 5" id="KW-0472">Membrane</keyword>
<dbReference type="EMBL" id="QSQU01000017">
    <property type="protein sequence ID" value="RGK61536.1"/>
    <property type="molecule type" value="Genomic_DNA"/>
</dbReference>
<feature type="transmembrane region" description="Helical" evidence="5">
    <location>
        <begin position="116"/>
        <end position="135"/>
    </location>
</feature>
<dbReference type="PANTHER" id="PTHR11662:SF285">
    <property type="entry name" value="HEXURONATE TRANSPORTER"/>
    <property type="match status" value="1"/>
</dbReference>
<feature type="domain" description="Major facilitator superfamily (MFS) profile" evidence="6">
    <location>
        <begin position="10"/>
        <end position="484"/>
    </location>
</feature>
<keyword evidence="3 5" id="KW-1133">Transmembrane helix</keyword>
<comment type="subcellular location">
    <subcellularLocation>
        <location evidence="1">Membrane</location>
        <topology evidence="1">Multi-pass membrane protein</topology>
    </subcellularLocation>
</comment>
<dbReference type="GO" id="GO:0016020">
    <property type="term" value="C:membrane"/>
    <property type="evidence" value="ECO:0007669"/>
    <property type="project" value="UniProtKB-SubCell"/>
</dbReference>
<dbReference type="Proteomes" id="UP000438288">
    <property type="component" value="Unassembled WGS sequence"/>
</dbReference>
<feature type="transmembrane region" description="Helical" evidence="5">
    <location>
        <begin position="147"/>
        <end position="169"/>
    </location>
</feature>
<dbReference type="InterPro" id="IPR050382">
    <property type="entry name" value="MFS_Na/Anion_cotransporter"/>
</dbReference>
<evidence type="ECO:0000313" key="11">
    <source>
        <dbReference type="EMBL" id="OUQ64307.1"/>
    </source>
</evidence>
<evidence type="ECO:0000313" key="12">
    <source>
        <dbReference type="EMBL" id="RGK61536.1"/>
    </source>
</evidence>
<sequence>MKVKGLRWMVIGLIMLITIINYLDRGTLNYMWVANIDYHLVSEADASADKGNHAVLAGEQYILTAANGNRDSVSVANVQMKEKNGVTFVTNREGIAIDLGLIDRNDPDASQKAKDILGLITIFFMIAYGISQLVSGKLYDKIGCRKGFFWSVLVWGAADALASLSRGIFSLTFFRMMLGLGEAGPWPGTTKSNAEWFPQKERAFAQGLFGAAASIGSILAPIIILMLFIAFGWKLTFIVVGGLGLIWLIPWLIINKEGPKKHPWITEEERTYILSGQPEQELKTEDKGKSWGELLRVKKNWSVILGRFFLDPIWWMFVTFLPLYLADVFHLNIKEVAFSAWVPYVGAALGSIAGGWYSGWLINRGHTVNYARKAAMLLGGIIIIPSILAAIMSTTAPVAIVFMALVLGGFQFFMTNLQTIPSDLHSGKSVGSLAGLGGASAVLGTILAILFASYITNWILLFSLLGALVPLSLCSIFLTVGEIKQIKK</sequence>
<dbReference type="EMBL" id="WDEH01000011">
    <property type="protein sequence ID" value="KAB6139610.1"/>
    <property type="molecule type" value="Genomic_DNA"/>
</dbReference>
<feature type="transmembrane region" description="Helical" evidence="5">
    <location>
        <begin position="235"/>
        <end position="254"/>
    </location>
</feature>
<dbReference type="EMBL" id="WDCP01000001">
    <property type="protein sequence ID" value="KAB6342008.1"/>
    <property type="molecule type" value="Genomic_DNA"/>
</dbReference>
<dbReference type="Pfam" id="PF07690">
    <property type="entry name" value="MFS_1"/>
    <property type="match status" value="1"/>
</dbReference>
<feature type="transmembrane region" description="Helical" evidence="5">
    <location>
        <begin position="338"/>
        <end position="362"/>
    </location>
</feature>
<feature type="transmembrane region" description="Helical" evidence="5">
    <location>
        <begin position="208"/>
        <end position="229"/>
    </location>
</feature>
<dbReference type="InterPro" id="IPR011701">
    <property type="entry name" value="MFS"/>
</dbReference>
<dbReference type="EMBL" id="FOUM01000001">
    <property type="protein sequence ID" value="SFM20023.1"/>
    <property type="molecule type" value="Genomic_DNA"/>
</dbReference>
<dbReference type="InterPro" id="IPR036259">
    <property type="entry name" value="MFS_trans_sf"/>
</dbReference>
<evidence type="ECO:0000313" key="15">
    <source>
        <dbReference type="Proteomes" id="UP000196036"/>
    </source>
</evidence>
<dbReference type="Proteomes" id="UP000196036">
    <property type="component" value="Unassembled WGS sequence"/>
</dbReference>
<evidence type="ECO:0000256" key="2">
    <source>
        <dbReference type="ARBA" id="ARBA00022692"/>
    </source>
</evidence>